<evidence type="ECO:0000256" key="3">
    <source>
        <dbReference type="ARBA" id="ARBA00023163"/>
    </source>
</evidence>
<dbReference type="PANTHER" id="PTHR30204">
    <property type="entry name" value="REDOX-CYCLING DRUG-SENSING TRANSCRIPTIONAL ACTIVATOR SOXR"/>
    <property type="match status" value="1"/>
</dbReference>
<dbReference type="Gene3D" id="1.10.1660.10">
    <property type="match status" value="1"/>
</dbReference>
<dbReference type="PANTHER" id="PTHR30204:SF94">
    <property type="entry name" value="HEAVY METAL-DEPENDENT TRANSCRIPTIONAL REGULATOR HI_0293-RELATED"/>
    <property type="match status" value="1"/>
</dbReference>
<feature type="region of interest" description="Disordered" evidence="4">
    <location>
        <begin position="1"/>
        <end position="21"/>
    </location>
</feature>
<keyword evidence="2" id="KW-0238">DNA-binding</keyword>
<evidence type="ECO:0000256" key="4">
    <source>
        <dbReference type="SAM" id="MobiDB-lite"/>
    </source>
</evidence>
<dbReference type="SMART" id="SM00422">
    <property type="entry name" value="HTH_MERR"/>
    <property type="match status" value="1"/>
</dbReference>
<sequence>MGKIAPAIRRRRTTQPADGSGLSISQFAREVGEPPHVIRYYCRIGLLEPSHRSQNGYRLFDRRAVRRSIFIRRAQGLGFTLEEIAEIFRHAHSGKSPCPQVRSIIERRIPQVAEQLDGLVELHRSMTRAVARWRRLPDQVPSGDLICALIESELEPPKARRNRSTS</sequence>
<reference evidence="6" key="1">
    <citation type="submission" date="2022-09" db="EMBL/GenBank/DDBJ databases">
        <title>Tahibacter sp. nov., isolated from a fresh water.</title>
        <authorList>
            <person name="Baek J.H."/>
            <person name="Lee J.K."/>
            <person name="Kim J.M."/>
            <person name="Jeon C.O."/>
        </authorList>
    </citation>
    <scope>NUCLEOTIDE SEQUENCE</scope>
    <source>
        <strain evidence="6">W38</strain>
    </source>
</reference>
<protein>
    <submittedName>
        <fullName evidence="6">MerR family transcriptional regulator</fullName>
    </submittedName>
</protein>
<evidence type="ECO:0000256" key="1">
    <source>
        <dbReference type="ARBA" id="ARBA00023015"/>
    </source>
</evidence>
<name>A0ABY6B935_9GAMM</name>
<evidence type="ECO:0000313" key="7">
    <source>
        <dbReference type="Proteomes" id="UP001064632"/>
    </source>
</evidence>
<dbReference type="InterPro" id="IPR009061">
    <property type="entry name" value="DNA-bd_dom_put_sf"/>
</dbReference>
<dbReference type="SUPFAM" id="SSF46955">
    <property type="entry name" value="Putative DNA-binding domain"/>
    <property type="match status" value="1"/>
</dbReference>
<dbReference type="Proteomes" id="UP001064632">
    <property type="component" value="Chromosome"/>
</dbReference>
<dbReference type="InterPro" id="IPR047057">
    <property type="entry name" value="MerR_fam"/>
</dbReference>
<proteinExistence type="predicted"/>
<keyword evidence="3" id="KW-0804">Transcription</keyword>
<evidence type="ECO:0000259" key="5">
    <source>
        <dbReference type="PROSITE" id="PS50937"/>
    </source>
</evidence>
<gene>
    <name evidence="6" type="ORF">N4264_15040</name>
</gene>
<organism evidence="6 7">
    <name type="scientific">Tahibacter amnicola</name>
    <dbReference type="NCBI Taxonomy" id="2976241"/>
    <lineage>
        <taxon>Bacteria</taxon>
        <taxon>Pseudomonadati</taxon>
        <taxon>Pseudomonadota</taxon>
        <taxon>Gammaproteobacteria</taxon>
        <taxon>Lysobacterales</taxon>
        <taxon>Rhodanobacteraceae</taxon>
        <taxon>Tahibacter</taxon>
    </lineage>
</organism>
<feature type="domain" description="HTH merR-type" evidence="5">
    <location>
        <begin position="21"/>
        <end position="90"/>
    </location>
</feature>
<dbReference type="RefSeq" id="WP_261693053.1">
    <property type="nucleotide sequence ID" value="NZ_CP104694.1"/>
</dbReference>
<dbReference type="PROSITE" id="PS50937">
    <property type="entry name" value="HTH_MERR_2"/>
    <property type="match status" value="1"/>
</dbReference>
<dbReference type="Pfam" id="PF13411">
    <property type="entry name" value="MerR_1"/>
    <property type="match status" value="1"/>
</dbReference>
<dbReference type="EMBL" id="CP104694">
    <property type="protein sequence ID" value="UXI66067.1"/>
    <property type="molecule type" value="Genomic_DNA"/>
</dbReference>
<keyword evidence="1" id="KW-0805">Transcription regulation</keyword>
<accession>A0ABY6B935</accession>
<keyword evidence="7" id="KW-1185">Reference proteome</keyword>
<dbReference type="PRINTS" id="PR00040">
    <property type="entry name" value="HTHMERR"/>
</dbReference>
<evidence type="ECO:0000313" key="6">
    <source>
        <dbReference type="EMBL" id="UXI66067.1"/>
    </source>
</evidence>
<dbReference type="InterPro" id="IPR000551">
    <property type="entry name" value="MerR-type_HTH_dom"/>
</dbReference>
<evidence type="ECO:0000256" key="2">
    <source>
        <dbReference type="ARBA" id="ARBA00023125"/>
    </source>
</evidence>